<keyword evidence="2" id="KW-0964">Secreted</keyword>
<protein>
    <recommendedName>
        <fullName evidence="6">SD-repeat containing protein B domain-containing protein</fullName>
    </recommendedName>
</protein>
<dbReference type="EMBL" id="QYAD01000001">
    <property type="protein sequence ID" value="MBL3688408.1"/>
    <property type="molecule type" value="Genomic_DNA"/>
</dbReference>
<dbReference type="InterPro" id="IPR051417">
    <property type="entry name" value="SDr/BOS_complex"/>
</dbReference>
<dbReference type="Gene3D" id="2.60.40.740">
    <property type="match status" value="1"/>
</dbReference>
<name>A0ABS1SJS7_9MICO</name>
<proteinExistence type="predicted"/>
<feature type="compositionally biased region" description="Basic and acidic residues" evidence="4">
    <location>
        <begin position="1222"/>
        <end position="1231"/>
    </location>
</feature>
<feature type="region of interest" description="Disordered" evidence="4">
    <location>
        <begin position="556"/>
        <end position="576"/>
    </location>
</feature>
<dbReference type="PANTHER" id="PTHR23303">
    <property type="entry name" value="CARBOXYPEPTIDASE REGULATORY REGION-CONTAINING"/>
    <property type="match status" value="1"/>
</dbReference>
<feature type="domain" description="SD-repeat containing protein B" evidence="6">
    <location>
        <begin position="1260"/>
        <end position="1378"/>
    </location>
</feature>
<organism evidence="7 8">
    <name type="scientific">Leucobacter chromiireducens subsp. chromiireducens</name>
    <dbReference type="NCBI Taxonomy" id="660067"/>
    <lineage>
        <taxon>Bacteria</taxon>
        <taxon>Bacillati</taxon>
        <taxon>Actinomycetota</taxon>
        <taxon>Actinomycetes</taxon>
        <taxon>Micrococcales</taxon>
        <taxon>Microbacteriaceae</taxon>
        <taxon>Leucobacter</taxon>
    </lineage>
</organism>
<reference evidence="7 8" key="1">
    <citation type="submission" date="2018-09" db="EMBL/GenBank/DDBJ databases">
        <title>Comparative genomics of Leucobacter spp.</title>
        <authorList>
            <person name="Reis A.C."/>
            <person name="Kolvenbach B.A."/>
            <person name="Corvini P.F.X."/>
            <person name="Nunes O.C."/>
        </authorList>
    </citation>
    <scope>NUCLEOTIDE SEQUENCE [LARGE SCALE GENOMIC DNA]</scope>
    <source>
        <strain evidence="7 8">L-1</strain>
    </source>
</reference>
<keyword evidence="5" id="KW-1133">Transmembrane helix</keyword>
<keyword evidence="8" id="KW-1185">Reference proteome</keyword>
<evidence type="ECO:0000313" key="7">
    <source>
        <dbReference type="EMBL" id="MBL3688408.1"/>
    </source>
</evidence>
<feature type="transmembrane region" description="Helical" evidence="5">
    <location>
        <begin position="1444"/>
        <end position="1464"/>
    </location>
</feature>
<comment type="caution">
    <text evidence="7">The sequence shown here is derived from an EMBL/GenBank/DDBJ whole genome shotgun (WGS) entry which is preliminary data.</text>
</comment>
<dbReference type="Proteomes" id="UP001646141">
    <property type="component" value="Unassembled WGS sequence"/>
</dbReference>
<dbReference type="InterPro" id="IPR008966">
    <property type="entry name" value="Adhesion_dom_sf"/>
</dbReference>
<accession>A0ABS1SJS7</accession>
<feature type="transmembrane region" description="Helical" evidence="5">
    <location>
        <begin position="59"/>
        <end position="81"/>
    </location>
</feature>
<evidence type="ECO:0000313" key="8">
    <source>
        <dbReference type="Proteomes" id="UP001646141"/>
    </source>
</evidence>
<feature type="compositionally biased region" description="Basic and acidic residues" evidence="4">
    <location>
        <begin position="1076"/>
        <end position="1093"/>
    </location>
</feature>
<evidence type="ECO:0000256" key="5">
    <source>
        <dbReference type="SAM" id="Phobius"/>
    </source>
</evidence>
<evidence type="ECO:0000256" key="4">
    <source>
        <dbReference type="SAM" id="MobiDB-lite"/>
    </source>
</evidence>
<sequence>MGIARTQLGGSSCTSHTSQGYSVRLPILVRRNTIFGGYMPTAYPGAIDAPKRGWRGLSALLAGLLTALLVVTGVNAAPAMAAPSGTVDVQFPTGSGNWNGTPVFEEGQSYLMRVKYDNSKVPGGHEAVIVVPKGFSIGSIPAENKAVESFTLENGELRIKFKDPITITQGVIDVNFTVDTLTESTEKEISWGVKGQEQTTTIVVKQGGDNFTNVTPATSKSATGSTLPQVQIVDGQVVLGDEFLDATISYRITVDSGAARTVSIADQLGENLTFVPGSFGLQKTVWDAKGMNETGPTAETVGQFTGTGFSFDLDADANSKYVLTYQAKIADAQALAKLRTKLQAEYEAVQAKEGAFYGITLGNSATVAGETHATTTWLGGYTPVDPKPNVGSAFTKKSTLGSTRVELETDGVTLVEPKDVTYTLKADLREFNAFAGGKYALTSNVVITDILPAQLRWLGSEADFLSPAFEQVTGVSAADFGGDAYVGKYQLDGQTLRINVGKDTTQKSEIKVRAQLVSVAGLTKVANSSNQYAEIEFSKITNRATFAYGDGLTKDAETSHTPFTPKDPGSVIDDGNRFDKRAERNVIELEKGKDVAQVPFTFTVGKGLGDAAKSRVVDVIDHTALNVTEDTLADIAQTLTGRSDSGVKLDGTMFDLSLNADEHLVFQPNAAFPAEIGKDGYHFTVTIPTHKITGNTALVVKNSASYSGDDIEYEYTSTTQSKAGVAGSEIQITKTVYDPKRDGYTTNLRAEVDEDTKELIQDEFVYRVQLLPTMSFTELLYDVRDQLDSKLEFLGFVEKSDIQNGTATPADSYTIPGTQIVVTYNAAGNTLNIVSGQPVPGGEKIELFFKVKVKDYTYGEGVENVIGSSKVTITPTNEFPLDISKLDAIVPEGPAITDRDARFELRNAAGDVVLSDLYVVGGKLRLAGPNGADLVPTVKAAGTYTIHELRAPAGYVRNNEPVELVVDSEGNSPETKFFNTPMSAVKKVSVGDYVWLDVDRDGIQGSSSDERPIEGVKLVLNGPDGKPVTDINGDPVAPVWTDAKGFYEFTLLPALSAGQTYTVKIDRDDERTKEALKGLTPTEEHAGTDREQDSSSWTAVSRDDLVNDGDRDPSLDFGFFAKQVSVGDYVWLDVDRDGIQGTSPDEKPIEGVKLVLVGPDGNPVVDIDGNEVAPVWTDDKGFYEFTNLPALEAGEKYTVKIDREDDRTKEALKGLTPTKPGQGDDRLKDSSSWEAESGDLVNDGDHDPSLDFGFQVKSYAVGDVVWIDTNKDGLQDDTEYTLAGVKVRLFEEVVNENGEIEAVLVGETTTNKQGLYVFDELPAGKYRVQFELTPAQAKIYKFTKYAAGKTALDSNAGENGFSEWFILDDTNADLTTDYEYSDYVGGIKATQGIDPTWDAGVIVLNTPTPGPGPEPVDPTEPGTPEHPKGGTTIGGLANTGGMELWGYFAGGAALLLLGAGALLLSGRRREARHS</sequence>
<dbReference type="PANTHER" id="PTHR23303:SF15">
    <property type="entry name" value="COLOSSIN-A"/>
    <property type="match status" value="1"/>
</dbReference>
<feature type="domain" description="SD-repeat containing protein B" evidence="6">
    <location>
        <begin position="1125"/>
        <end position="1254"/>
    </location>
</feature>
<dbReference type="InterPro" id="IPR033764">
    <property type="entry name" value="Sdr_B"/>
</dbReference>
<gene>
    <name evidence="7" type="ORF">D3226_00320</name>
</gene>
<keyword evidence="5" id="KW-0812">Transmembrane</keyword>
<dbReference type="SUPFAM" id="SSF117074">
    <property type="entry name" value="Hypothetical protein PA1324"/>
    <property type="match status" value="3"/>
</dbReference>
<dbReference type="SUPFAM" id="SSF49401">
    <property type="entry name" value="Bacterial adhesins"/>
    <property type="match status" value="1"/>
</dbReference>
<dbReference type="Pfam" id="PF17210">
    <property type="entry name" value="SdrD_B"/>
    <property type="match status" value="3"/>
</dbReference>
<comment type="subcellular location">
    <subcellularLocation>
        <location evidence="1">Secreted</location>
    </subcellularLocation>
</comment>
<dbReference type="InterPro" id="IPR013783">
    <property type="entry name" value="Ig-like_fold"/>
</dbReference>
<evidence type="ECO:0000256" key="3">
    <source>
        <dbReference type="ARBA" id="ARBA00022729"/>
    </source>
</evidence>
<evidence type="ECO:0000256" key="1">
    <source>
        <dbReference type="ARBA" id="ARBA00004613"/>
    </source>
</evidence>
<keyword evidence="3" id="KW-0732">Signal</keyword>
<feature type="region of interest" description="Disordered" evidence="4">
    <location>
        <begin position="1213"/>
        <end position="1244"/>
    </location>
</feature>
<feature type="domain" description="SD-repeat containing protein B" evidence="6">
    <location>
        <begin position="989"/>
        <end position="1119"/>
    </location>
</feature>
<feature type="region of interest" description="Disordered" evidence="4">
    <location>
        <begin position="1407"/>
        <end position="1430"/>
    </location>
</feature>
<keyword evidence="5" id="KW-0472">Membrane</keyword>
<feature type="compositionally biased region" description="Pro residues" evidence="4">
    <location>
        <begin position="1408"/>
        <end position="1418"/>
    </location>
</feature>
<evidence type="ECO:0000256" key="2">
    <source>
        <dbReference type="ARBA" id="ARBA00022525"/>
    </source>
</evidence>
<feature type="region of interest" description="Disordered" evidence="4">
    <location>
        <begin position="1076"/>
        <end position="1105"/>
    </location>
</feature>
<dbReference type="Gene3D" id="2.60.40.10">
    <property type="entry name" value="Immunoglobulins"/>
    <property type="match status" value="4"/>
</dbReference>
<evidence type="ECO:0000259" key="6">
    <source>
        <dbReference type="Pfam" id="PF17210"/>
    </source>
</evidence>